<dbReference type="Proteomes" id="UP000197153">
    <property type="component" value="Chromosome 2"/>
</dbReference>
<dbReference type="AlphaFoldDB" id="A0A248JZ68"/>
<dbReference type="EMBL" id="CP022111">
    <property type="protein sequence ID" value="ASG23448.1"/>
    <property type="molecule type" value="Genomic_DNA"/>
</dbReference>
<organism evidence="2 3">
    <name type="scientific">Nitrospirillum viridazoti CBAmc</name>
    <dbReference type="NCBI Taxonomy" id="1441467"/>
    <lineage>
        <taxon>Bacteria</taxon>
        <taxon>Pseudomonadati</taxon>
        <taxon>Pseudomonadota</taxon>
        <taxon>Alphaproteobacteria</taxon>
        <taxon>Rhodospirillales</taxon>
        <taxon>Azospirillaceae</taxon>
        <taxon>Nitrospirillum</taxon>
        <taxon>Nitrospirillum viridazoti</taxon>
    </lineage>
</organism>
<keyword evidence="1" id="KW-1133">Transmembrane helix</keyword>
<sequence>MPDWYYDLSDTVSGWIHGVSVWVIIGAMVAAYLLLTARSAHKQGEFGEFARSLGLTVALLAVLGGFIEAWIWVDRHW</sequence>
<keyword evidence="1" id="KW-0472">Membrane</keyword>
<protein>
    <submittedName>
        <fullName evidence="2">Uncharacterized protein</fullName>
    </submittedName>
</protein>
<keyword evidence="3" id="KW-1185">Reference proteome</keyword>
<dbReference type="KEGG" id="nao:Y958_21855"/>
<name>A0A248JZ68_9PROT</name>
<accession>A0A248JZ68</accession>
<evidence type="ECO:0000313" key="3">
    <source>
        <dbReference type="Proteomes" id="UP000197153"/>
    </source>
</evidence>
<feature type="transmembrane region" description="Helical" evidence="1">
    <location>
        <begin position="49"/>
        <end position="73"/>
    </location>
</feature>
<evidence type="ECO:0000313" key="2">
    <source>
        <dbReference type="EMBL" id="ASG23448.1"/>
    </source>
</evidence>
<evidence type="ECO:0000256" key="1">
    <source>
        <dbReference type="SAM" id="Phobius"/>
    </source>
</evidence>
<feature type="transmembrane region" description="Helical" evidence="1">
    <location>
        <begin position="15"/>
        <end position="37"/>
    </location>
</feature>
<gene>
    <name evidence="2" type="ORF">Y958_21855</name>
</gene>
<dbReference type="RefSeq" id="WP_088873943.1">
    <property type="nucleotide sequence ID" value="NZ_CP022111.1"/>
</dbReference>
<keyword evidence="1" id="KW-0812">Transmembrane</keyword>
<proteinExistence type="predicted"/>
<reference evidence="2 3" key="1">
    <citation type="submission" date="2017-06" db="EMBL/GenBank/DDBJ databases">
        <title>Complete genome sequence of Nitrospirillum amazonense strain CBAmC, an endophytic nitrogen-fixing and plant growth-promoting bacterium, isolated from sugarcane.</title>
        <authorList>
            <person name="Schwab S."/>
            <person name="dos Santos Teixeira K.R."/>
            <person name="Simoes Araujo J.L."/>
            <person name="Soares Vidal M."/>
            <person name="Borges de Freitas H.R."/>
            <person name="Rivello Crivelaro A.L."/>
            <person name="Bueno de Camargo Nunes A."/>
            <person name="dos Santos C.M."/>
            <person name="Palmeira da Silva Rosa D."/>
            <person name="da Silva Padilha D."/>
            <person name="da Silva E."/>
            <person name="Araujo Terra L."/>
            <person name="Soares Mendes V."/>
            <person name="Farinelli L."/>
            <person name="Magalhaes Cruz L."/>
            <person name="Baldani J.I."/>
        </authorList>
    </citation>
    <scope>NUCLEOTIDE SEQUENCE [LARGE SCALE GENOMIC DNA]</scope>
    <source>
        <strain evidence="2 3">CBAmC</strain>
    </source>
</reference>